<keyword evidence="6" id="KW-0479">Metal-binding</keyword>
<feature type="domain" description="Gamma-butyrobetaine hydroxylase-like N-terminal" evidence="17">
    <location>
        <begin position="90"/>
        <end position="171"/>
    </location>
</feature>
<evidence type="ECO:0000259" key="16">
    <source>
        <dbReference type="Pfam" id="PF02668"/>
    </source>
</evidence>
<dbReference type="NCBIfam" id="TIGR02410">
    <property type="entry name" value="carnitine_TMLD"/>
    <property type="match status" value="1"/>
</dbReference>
<evidence type="ECO:0000256" key="7">
    <source>
        <dbReference type="ARBA" id="ARBA00022873"/>
    </source>
</evidence>
<evidence type="ECO:0000256" key="12">
    <source>
        <dbReference type="ARBA" id="ARBA00031778"/>
    </source>
</evidence>
<comment type="similarity">
    <text evidence="4">Belongs to the gamma-BBH/TMLD family.</text>
</comment>
<evidence type="ECO:0000256" key="1">
    <source>
        <dbReference type="ARBA" id="ARBA00001954"/>
    </source>
</evidence>
<keyword evidence="19" id="KW-1185">Reference proteome</keyword>
<dbReference type="Proteomes" id="UP000789570">
    <property type="component" value="Unassembled WGS sequence"/>
</dbReference>
<accession>A0A9N9FAP7</accession>
<keyword evidence="8" id="KW-0223">Dioxygenase</keyword>
<sequence>MFRAFPRVYTNTNISINSSNKLLSSRNVIRNVLFRSFNYLGRNNNVGLGISSSKMNFNEKRRLLVNVRKRNFTESPDPEVTIPSKPITVSIESPKLLINWQDNQTSKFHNIWLRDHCRCEQCYHHITKQRLVDTFKIPEDIRPLSTSPGLNGIEITWNDNHVSFFNWSWLRRHSYDPQFIDVQPFLQKKALWDARIKDCPPIVQYEDVMQTQAGLSEWLKKIDKYGFCFVDGVPPKVKETEELAERICYIRESHYGKFWDFTSNLAHGDTAYTTFALKAHTDNTYFTDPSGLQMFHLIEFQGKGGSSLLIDGFSIARKLKMKYPEAYKVLSTIRIPTHSAGDSNVLIQPTPLAYPILNHNPLTNELYQIRYNNDDRSTLNQLTSEEIESFYDSLRKWNKILVDKENEYWVQLGPGRVMIFDNWRVLHGRAEFTGHRRLIGAYLNWDDYRSKLKVSSLSRQEIEEAL</sequence>
<keyword evidence="10" id="KW-0408">Iron</keyword>
<proteinExistence type="inferred from homology"/>
<comment type="catalytic activity">
    <reaction evidence="15">
        <text>N(6),N(6),N(6)-trimethyl-L-lysine + 2-oxoglutarate + O2 = (3S)-3-hydroxy-N(6),N(6),N(6)-trimethyl-L-lysine + succinate + CO2</text>
        <dbReference type="Rhea" id="RHEA:14181"/>
        <dbReference type="ChEBI" id="CHEBI:15379"/>
        <dbReference type="ChEBI" id="CHEBI:16526"/>
        <dbReference type="ChEBI" id="CHEBI:16810"/>
        <dbReference type="ChEBI" id="CHEBI:30031"/>
        <dbReference type="ChEBI" id="CHEBI:58100"/>
        <dbReference type="ChEBI" id="CHEBI:141499"/>
        <dbReference type="EC" id="1.14.11.8"/>
    </reaction>
</comment>
<dbReference type="InterPro" id="IPR010376">
    <property type="entry name" value="GBBH-like_N"/>
</dbReference>
<dbReference type="GO" id="GO:0005739">
    <property type="term" value="C:mitochondrion"/>
    <property type="evidence" value="ECO:0007669"/>
    <property type="project" value="TreeGrafter"/>
</dbReference>
<dbReference type="FunFam" id="3.60.130.10:FF:000001">
    <property type="entry name" value="Trimethyllysine dioxygenase, mitochondrial"/>
    <property type="match status" value="1"/>
</dbReference>
<evidence type="ECO:0000256" key="3">
    <source>
        <dbReference type="ARBA" id="ARBA00005022"/>
    </source>
</evidence>
<evidence type="ECO:0000256" key="11">
    <source>
        <dbReference type="ARBA" id="ARBA00030363"/>
    </source>
</evidence>
<dbReference type="InterPro" id="IPR050411">
    <property type="entry name" value="AlphaKG_dependent_hydroxylases"/>
</dbReference>
<dbReference type="GO" id="GO:0005506">
    <property type="term" value="F:iron ion binding"/>
    <property type="evidence" value="ECO:0007669"/>
    <property type="project" value="InterPro"/>
</dbReference>
<evidence type="ECO:0000256" key="9">
    <source>
        <dbReference type="ARBA" id="ARBA00023002"/>
    </source>
</evidence>
<dbReference type="GO" id="GO:0045329">
    <property type="term" value="P:carnitine biosynthetic process"/>
    <property type="evidence" value="ECO:0007669"/>
    <property type="project" value="UniProtKB-KW"/>
</dbReference>
<dbReference type="PANTHER" id="PTHR10696">
    <property type="entry name" value="GAMMA-BUTYROBETAINE HYDROXYLASE-RELATED"/>
    <property type="match status" value="1"/>
</dbReference>
<name>A0A9N9FAP7_9GLOM</name>
<evidence type="ECO:0000256" key="6">
    <source>
        <dbReference type="ARBA" id="ARBA00022723"/>
    </source>
</evidence>
<feature type="domain" description="TauD/TfdA-like" evidence="16">
    <location>
        <begin position="200"/>
        <end position="442"/>
    </location>
</feature>
<comment type="caution">
    <text evidence="18">The sequence shown here is derived from an EMBL/GenBank/DDBJ whole genome shotgun (WGS) entry which is preliminary data.</text>
</comment>
<dbReference type="InterPro" id="IPR042098">
    <property type="entry name" value="TauD-like_sf"/>
</dbReference>
<comment type="cofactor">
    <cofactor evidence="2">
        <name>L-ascorbate</name>
        <dbReference type="ChEBI" id="CHEBI:38290"/>
    </cofactor>
</comment>
<evidence type="ECO:0000256" key="10">
    <source>
        <dbReference type="ARBA" id="ARBA00023004"/>
    </source>
</evidence>
<evidence type="ECO:0000259" key="17">
    <source>
        <dbReference type="Pfam" id="PF06155"/>
    </source>
</evidence>
<dbReference type="EMBL" id="CAJVPQ010000950">
    <property type="protein sequence ID" value="CAG8522442.1"/>
    <property type="molecule type" value="Genomic_DNA"/>
</dbReference>
<dbReference type="InterPro" id="IPR012776">
    <property type="entry name" value="Trimethyllysine_dOase"/>
</dbReference>
<evidence type="ECO:0000256" key="8">
    <source>
        <dbReference type="ARBA" id="ARBA00022964"/>
    </source>
</evidence>
<evidence type="ECO:0000256" key="13">
    <source>
        <dbReference type="ARBA" id="ARBA00032283"/>
    </source>
</evidence>
<dbReference type="InterPro" id="IPR003819">
    <property type="entry name" value="TauD/TfdA-like"/>
</dbReference>
<evidence type="ECO:0000256" key="2">
    <source>
        <dbReference type="ARBA" id="ARBA00001961"/>
    </source>
</evidence>
<evidence type="ECO:0000313" key="19">
    <source>
        <dbReference type="Proteomes" id="UP000789570"/>
    </source>
</evidence>
<dbReference type="OrthoDB" id="408743at2759"/>
<protein>
    <recommendedName>
        <fullName evidence="5">trimethyllysine dioxygenase</fullName>
        <ecNumber evidence="5">1.14.11.8</ecNumber>
    </recommendedName>
    <alternativeName>
        <fullName evidence="12">Epsilon-trimethyllysine 2-oxoglutarate dioxygenase</fullName>
    </alternativeName>
    <alternativeName>
        <fullName evidence="11">TML hydroxylase</fullName>
    </alternativeName>
    <alternativeName>
        <fullName evidence="13">TML-alpha-ketoglutarate dioxygenase</fullName>
    </alternativeName>
</protein>
<dbReference type="CDD" id="cd00250">
    <property type="entry name" value="CAS_like"/>
    <property type="match status" value="1"/>
</dbReference>
<comment type="cofactor">
    <cofactor evidence="1">
        <name>Fe(2+)</name>
        <dbReference type="ChEBI" id="CHEBI:29033"/>
    </cofactor>
</comment>
<dbReference type="PANTHER" id="PTHR10696:SF51">
    <property type="entry name" value="TRIMETHYLLYSINE DIOXYGENASE, MITOCHONDRIAL"/>
    <property type="match status" value="1"/>
</dbReference>
<evidence type="ECO:0000256" key="15">
    <source>
        <dbReference type="ARBA" id="ARBA00049334"/>
    </source>
</evidence>
<reference evidence="18" key="1">
    <citation type="submission" date="2021-06" db="EMBL/GenBank/DDBJ databases">
        <authorList>
            <person name="Kallberg Y."/>
            <person name="Tangrot J."/>
            <person name="Rosling A."/>
        </authorList>
    </citation>
    <scope>NUCLEOTIDE SEQUENCE</scope>
    <source>
        <strain evidence="18">UK204</strain>
    </source>
</reference>
<keyword evidence="7" id="KW-0124">Carnitine biosynthesis</keyword>
<comment type="pathway">
    <text evidence="3">Amine and polyamine biosynthesis; carnitine biosynthesis.</text>
</comment>
<dbReference type="Pfam" id="PF06155">
    <property type="entry name" value="GBBH-like_N"/>
    <property type="match status" value="1"/>
</dbReference>
<evidence type="ECO:0000256" key="4">
    <source>
        <dbReference type="ARBA" id="ARBA00008654"/>
    </source>
</evidence>
<organism evidence="18 19">
    <name type="scientific">Funneliformis caledonium</name>
    <dbReference type="NCBI Taxonomy" id="1117310"/>
    <lineage>
        <taxon>Eukaryota</taxon>
        <taxon>Fungi</taxon>
        <taxon>Fungi incertae sedis</taxon>
        <taxon>Mucoromycota</taxon>
        <taxon>Glomeromycotina</taxon>
        <taxon>Glomeromycetes</taxon>
        <taxon>Glomerales</taxon>
        <taxon>Glomeraceae</taxon>
        <taxon>Funneliformis</taxon>
    </lineage>
</organism>
<evidence type="ECO:0000313" key="18">
    <source>
        <dbReference type="EMBL" id="CAG8522442.1"/>
    </source>
</evidence>
<gene>
    <name evidence="18" type="ORF">FCALED_LOCUS4769</name>
</gene>
<evidence type="ECO:0000256" key="5">
    <source>
        <dbReference type="ARBA" id="ARBA00012267"/>
    </source>
</evidence>
<dbReference type="SUPFAM" id="SSF51197">
    <property type="entry name" value="Clavaminate synthase-like"/>
    <property type="match status" value="1"/>
</dbReference>
<evidence type="ECO:0000256" key="14">
    <source>
        <dbReference type="ARBA" id="ARBA00046008"/>
    </source>
</evidence>
<dbReference type="FunFam" id="3.30.2020.30:FF:000002">
    <property type="entry name" value="Putative gamma-butyrobetaine dioxygenase"/>
    <property type="match status" value="1"/>
</dbReference>
<comment type="function">
    <text evidence="14">Converts trimethyllysine (TML) into hydroxytrimethyllysine (HTML).</text>
</comment>
<dbReference type="GO" id="GO:0050353">
    <property type="term" value="F:trimethyllysine dioxygenase activity"/>
    <property type="evidence" value="ECO:0007669"/>
    <property type="project" value="UniProtKB-EC"/>
</dbReference>
<dbReference type="Gene3D" id="3.30.2020.30">
    <property type="match status" value="1"/>
</dbReference>
<dbReference type="Pfam" id="PF02668">
    <property type="entry name" value="TauD"/>
    <property type="match status" value="1"/>
</dbReference>
<dbReference type="Gene3D" id="3.60.130.10">
    <property type="entry name" value="Clavaminate synthase-like"/>
    <property type="match status" value="1"/>
</dbReference>
<keyword evidence="9" id="KW-0560">Oxidoreductase</keyword>
<dbReference type="AlphaFoldDB" id="A0A9N9FAP7"/>
<dbReference type="EC" id="1.14.11.8" evidence="5"/>
<dbReference type="InterPro" id="IPR038492">
    <property type="entry name" value="GBBH-like_N_sf"/>
</dbReference>